<comment type="caution">
    <text evidence="3">The sequence shown here is derived from an EMBL/GenBank/DDBJ whole genome shotgun (WGS) entry which is preliminary data.</text>
</comment>
<dbReference type="AlphaFoldDB" id="A0AAJ2PVW3"/>
<protein>
    <submittedName>
        <fullName evidence="3">PQQ-binding-like beta-propeller repeat protein</fullName>
    </submittedName>
</protein>
<dbReference type="SUPFAM" id="SSF50998">
    <property type="entry name" value="Quinoprotein alcohol dehydrogenase-like"/>
    <property type="match status" value="1"/>
</dbReference>
<dbReference type="InterPro" id="IPR015943">
    <property type="entry name" value="WD40/YVTN_repeat-like_dom_sf"/>
</dbReference>
<feature type="transmembrane region" description="Helical" evidence="1">
    <location>
        <begin position="44"/>
        <end position="67"/>
    </location>
</feature>
<keyword evidence="1" id="KW-0812">Transmembrane</keyword>
<dbReference type="Gene3D" id="2.40.10.480">
    <property type="match status" value="2"/>
</dbReference>
<dbReference type="InterPro" id="IPR002372">
    <property type="entry name" value="PQQ_rpt_dom"/>
</dbReference>
<feature type="domain" description="Pyrrolo-quinoline quinone repeat" evidence="2">
    <location>
        <begin position="115"/>
        <end position="230"/>
    </location>
</feature>
<name>A0AAJ2PVW3_9ACTN</name>
<dbReference type="InterPro" id="IPR011047">
    <property type="entry name" value="Quinoprotein_ADH-like_sf"/>
</dbReference>
<evidence type="ECO:0000256" key="1">
    <source>
        <dbReference type="SAM" id="Phobius"/>
    </source>
</evidence>
<dbReference type="EMBL" id="JARAWN010000312">
    <property type="protein sequence ID" value="MDX3134660.1"/>
    <property type="molecule type" value="Genomic_DNA"/>
</dbReference>
<dbReference type="Proteomes" id="UP001273589">
    <property type="component" value="Unassembled WGS sequence"/>
</dbReference>
<evidence type="ECO:0000313" key="3">
    <source>
        <dbReference type="EMBL" id="MDX3134660.1"/>
    </source>
</evidence>
<dbReference type="InterPro" id="IPR018391">
    <property type="entry name" value="PQQ_b-propeller_rpt"/>
</dbReference>
<organism evidence="3 4">
    <name type="scientific">Streptomyces europaeiscabiei</name>
    <dbReference type="NCBI Taxonomy" id="146819"/>
    <lineage>
        <taxon>Bacteria</taxon>
        <taxon>Bacillati</taxon>
        <taxon>Actinomycetota</taxon>
        <taxon>Actinomycetes</taxon>
        <taxon>Kitasatosporales</taxon>
        <taxon>Streptomycetaceae</taxon>
        <taxon>Streptomyces</taxon>
    </lineage>
</organism>
<keyword evidence="1" id="KW-1133">Transmembrane helix</keyword>
<sequence length="458" mass="49142">MTTEQVEQKIRETLHAVDLDRVRAPGDLVEKVVRRRARRRFSQVAGTAAAVAAITAGAVLGFGGGGVTDQDRPARPAASPEGWKPWRISDLGAVGRGCLVDGSALYCAGHKYDAAKFDANTGERLWTVKVNGDGSGSDHPIAVRDGVLYGYRNHTAGKQPNGDYAGGTDLMAVNTDTGKVLWTVELASDNRDDQAALLIDGAVLANAPTDRTLSAVDPRTGEVKWRHTWGKGIWCDRTVLNGVPYLLCSPEKKKPRDTDVFRLDPVTGRTEKVTDLPGRQQLIGTLGDRMALVTVPPRESKTLAEEAQKSKNLVLTLVDSSGKQTSRPYRVEGGTATQALVGDRLISVSLEGKASSYSLTTGKTLWTAPVGVKMPEGEAIWDGIASPVVSPSQNVVYFLGTAGDLSGLDVRTGEQLWRGHVDPGKYGYGYLPQVLLYEDVLIVRNGGKMVSLLPRVGD</sequence>
<dbReference type="PANTHER" id="PTHR34512">
    <property type="entry name" value="CELL SURFACE PROTEIN"/>
    <property type="match status" value="1"/>
</dbReference>
<feature type="domain" description="Pyrrolo-quinoline quinone repeat" evidence="2">
    <location>
        <begin position="318"/>
        <end position="457"/>
    </location>
</feature>
<accession>A0AAJ2PVW3</accession>
<keyword evidence="1" id="KW-0472">Membrane</keyword>
<reference evidence="3" key="1">
    <citation type="journal article" date="2023" name="Microb. Genom.">
        <title>Mesoterricola silvestris gen. nov., sp. nov., Mesoterricola sediminis sp. nov., Geothrix oryzae sp. nov., Geothrix edaphica sp. nov., Geothrix rubra sp. nov., and Geothrix limicola sp. nov., six novel members of Acidobacteriota isolated from soils.</title>
        <authorList>
            <person name="Weisberg A.J."/>
            <person name="Pearce E."/>
            <person name="Kramer C.G."/>
            <person name="Chang J.H."/>
            <person name="Clarke C.R."/>
        </authorList>
    </citation>
    <scope>NUCLEOTIDE SEQUENCE</scope>
    <source>
        <strain evidence="3">ND06-05F</strain>
    </source>
</reference>
<dbReference type="RefSeq" id="WP_037689899.1">
    <property type="nucleotide sequence ID" value="NZ_JARAWN010000312.1"/>
</dbReference>
<evidence type="ECO:0000259" key="2">
    <source>
        <dbReference type="Pfam" id="PF13360"/>
    </source>
</evidence>
<dbReference type="Pfam" id="PF13360">
    <property type="entry name" value="PQQ_2"/>
    <property type="match status" value="2"/>
</dbReference>
<proteinExistence type="predicted"/>
<dbReference type="Gene3D" id="2.130.10.10">
    <property type="entry name" value="YVTN repeat-like/Quinoprotein amine dehydrogenase"/>
    <property type="match status" value="1"/>
</dbReference>
<evidence type="ECO:0000313" key="4">
    <source>
        <dbReference type="Proteomes" id="UP001273589"/>
    </source>
</evidence>
<gene>
    <name evidence="3" type="ORF">PV367_33845</name>
</gene>
<dbReference type="SMART" id="SM00564">
    <property type="entry name" value="PQQ"/>
    <property type="match status" value="4"/>
</dbReference>
<dbReference type="PANTHER" id="PTHR34512:SF30">
    <property type="entry name" value="OUTER MEMBRANE PROTEIN ASSEMBLY FACTOR BAMB"/>
    <property type="match status" value="1"/>
</dbReference>